<dbReference type="AlphaFoldDB" id="A0A1X2I339"/>
<feature type="domain" description="Heterokaryon incompatibility" evidence="1">
    <location>
        <begin position="60"/>
        <end position="161"/>
    </location>
</feature>
<sequence>MTKDDPLELFQVELGCDDTQRQQQQHQPFHVVLVDIEKAAKDVIYCVEKPLEGDIEELRFVALSYRWGELQERLVDTKCGYLASITSFDLNDFYDLCYMMTMEPNLKSVKYVWVDAICVDQTNYERRKATIHQMSNIYDKATYILAVPDLNKQHLRNVSQTNADIMDKLFRYSKYIFYLIQGNTEKLSQLDSEFLDDLDVPNDPTLRRMLTKYTKCFMGGFTKNTNYPYDNDAEILVEQLYDISQAETLSNDHPCVDVPGGKNQSQTDRYASFEDLFCWDTLGMPKGSLFRSEWRGKKDAEGIPILPWKNYTIRRNNAIRQVMKLLNDLIVDWSSRVWVISEYHIAKNKNNLKFWFIGLSSISLKGLPFFEFDFQDSVLFSAGRRNSCYGKPPSIYLQFHKTMIRQLVTQSFHEMMLNSKASKMGEFSPHPLFI</sequence>
<proteinExistence type="predicted"/>
<evidence type="ECO:0000259" key="1">
    <source>
        <dbReference type="Pfam" id="PF06985"/>
    </source>
</evidence>
<dbReference type="PANTHER" id="PTHR24148">
    <property type="entry name" value="ANKYRIN REPEAT DOMAIN-CONTAINING PROTEIN 39 HOMOLOG-RELATED"/>
    <property type="match status" value="1"/>
</dbReference>
<dbReference type="OrthoDB" id="5428863at2759"/>
<dbReference type="PANTHER" id="PTHR24148:SF64">
    <property type="entry name" value="HETEROKARYON INCOMPATIBILITY DOMAIN-CONTAINING PROTEIN"/>
    <property type="match status" value="1"/>
</dbReference>
<reference evidence="2 3" key="1">
    <citation type="submission" date="2016-07" db="EMBL/GenBank/DDBJ databases">
        <title>Pervasive Adenine N6-methylation of Active Genes in Fungi.</title>
        <authorList>
            <consortium name="DOE Joint Genome Institute"/>
            <person name="Mondo S.J."/>
            <person name="Dannebaum R.O."/>
            <person name="Kuo R.C."/>
            <person name="Labutti K."/>
            <person name="Haridas S."/>
            <person name="Kuo A."/>
            <person name="Salamov A."/>
            <person name="Ahrendt S.R."/>
            <person name="Lipzen A."/>
            <person name="Sullivan W."/>
            <person name="Andreopoulos W.B."/>
            <person name="Clum A."/>
            <person name="Lindquist E."/>
            <person name="Daum C."/>
            <person name="Ramamoorthy G.K."/>
            <person name="Gryganskyi A."/>
            <person name="Culley D."/>
            <person name="Magnuson J.K."/>
            <person name="James T.Y."/>
            <person name="O'Malley M.A."/>
            <person name="Stajich J.E."/>
            <person name="Spatafora J.W."/>
            <person name="Visel A."/>
            <person name="Grigoriev I.V."/>
        </authorList>
    </citation>
    <scope>NUCLEOTIDE SEQUENCE [LARGE SCALE GENOMIC DNA]</scope>
    <source>
        <strain evidence="2 3">NRRL 1336</strain>
    </source>
</reference>
<name>A0A1X2I339_9FUNG</name>
<evidence type="ECO:0000313" key="3">
    <source>
        <dbReference type="Proteomes" id="UP000193560"/>
    </source>
</evidence>
<keyword evidence="3" id="KW-1185">Reference proteome</keyword>
<dbReference type="Pfam" id="PF06985">
    <property type="entry name" value="HET"/>
    <property type="match status" value="1"/>
</dbReference>
<comment type="caution">
    <text evidence="2">The sequence shown here is derived from an EMBL/GenBank/DDBJ whole genome shotgun (WGS) entry which is preliminary data.</text>
</comment>
<dbReference type="Proteomes" id="UP000193560">
    <property type="component" value="Unassembled WGS sequence"/>
</dbReference>
<dbReference type="InterPro" id="IPR010730">
    <property type="entry name" value="HET"/>
</dbReference>
<gene>
    <name evidence="2" type="ORF">BCR42DRAFT_153114</name>
</gene>
<dbReference type="STRING" id="90262.A0A1X2I339"/>
<organism evidence="2 3">
    <name type="scientific">Absidia repens</name>
    <dbReference type="NCBI Taxonomy" id="90262"/>
    <lineage>
        <taxon>Eukaryota</taxon>
        <taxon>Fungi</taxon>
        <taxon>Fungi incertae sedis</taxon>
        <taxon>Mucoromycota</taxon>
        <taxon>Mucoromycotina</taxon>
        <taxon>Mucoromycetes</taxon>
        <taxon>Mucorales</taxon>
        <taxon>Cunninghamellaceae</taxon>
        <taxon>Absidia</taxon>
    </lineage>
</organism>
<protein>
    <recommendedName>
        <fullName evidence="1">Heterokaryon incompatibility domain-containing protein</fullName>
    </recommendedName>
</protein>
<dbReference type="EMBL" id="MCGE01000035">
    <property type="protein sequence ID" value="ORZ07396.1"/>
    <property type="molecule type" value="Genomic_DNA"/>
</dbReference>
<evidence type="ECO:0000313" key="2">
    <source>
        <dbReference type="EMBL" id="ORZ07396.1"/>
    </source>
</evidence>
<accession>A0A1X2I339</accession>
<dbReference type="InterPro" id="IPR052895">
    <property type="entry name" value="HetReg/Transcr_Mod"/>
</dbReference>